<evidence type="ECO:0000256" key="4">
    <source>
        <dbReference type="ARBA" id="ARBA00023136"/>
    </source>
</evidence>
<dbReference type="PROSITE" id="PS50850">
    <property type="entry name" value="MFS"/>
    <property type="match status" value="1"/>
</dbReference>
<dbReference type="OrthoDB" id="9986881at2759"/>
<dbReference type="GO" id="GO:0022857">
    <property type="term" value="F:transmembrane transporter activity"/>
    <property type="evidence" value="ECO:0007669"/>
    <property type="project" value="InterPro"/>
</dbReference>
<dbReference type="PANTHER" id="PTHR23502:SF190">
    <property type="entry name" value="YALI0F08063P"/>
    <property type="match status" value="1"/>
</dbReference>
<dbReference type="FunFam" id="1.20.1250.20:FF:000011">
    <property type="entry name" value="MFS multidrug transporter, putative"/>
    <property type="match status" value="1"/>
</dbReference>
<feature type="transmembrane region" description="Helical" evidence="6">
    <location>
        <begin position="490"/>
        <end position="512"/>
    </location>
</feature>
<dbReference type="PANTHER" id="PTHR23502">
    <property type="entry name" value="MAJOR FACILITATOR SUPERFAMILY"/>
    <property type="match status" value="1"/>
</dbReference>
<dbReference type="InterPro" id="IPR036259">
    <property type="entry name" value="MFS_trans_sf"/>
</dbReference>
<proteinExistence type="predicted"/>
<dbReference type="AlphaFoldDB" id="A0A1G4ITA4"/>
<evidence type="ECO:0000313" key="9">
    <source>
        <dbReference type="Proteomes" id="UP000191024"/>
    </source>
</evidence>
<keyword evidence="2 6" id="KW-0812">Transmembrane</keyword>
<dbReference type="EMBL" id="LT598464">
    <property type="protein sequence ID" value="SCU79925.1"/>
    <property type="molecule type" value="Genomic_DNA"/>
</dbReference>
<dbReference type="SUPFAM" id="SSF103473">
    <property type="entry name" value="MFS general substrate transporter"/>
    <property type="match status" value="1"/>
</dbReference>
<feature type="transmembrane region" description="Helical" evidence="6">
    <location>
        <begin position="357"/>
        <end position="378"/>
    </location>
</feature>
<feature type="transmembrane region" description="Helical" evidence="6">
    <location>
        <begin position="456"/>
        <end position="478"/>
    </location>
</feature>
<keyword evidence="3 6" id="KW-1133">Transmembrane helix</keyword>
<evidence type="ECO:0000256" key="2">
    <source>
        <dbReference type="ARBA" id="ARBA00022692"/>
    </source>
</evidence>
<dbReference type="Pfam" id="PF07690">
    <property type="entry name" value="MFS_1"/>
    <property type="match status" value="1"/>
</dbReference>
<accession>A0A1G4ITA4</accession>
<protein>
    <submittedName>
        <fullName evidence="8">LAMI_0B00166g1_1</fullName>
    </submittedName>
</protein>
<dbReference type="InterPro" id="IPR011701">
    <property type="entry name" value="MFS"/>
</dbReference>
<feature type="compositionally biased region" description="Low complexity" evidence="5">
    <location>
        <begin position="39"/>
        <end position="51"/>
    </location>
</feature>
<feature type="transmembrane region" description="Helical" evidence="6">
    <location>
        <begin position="399"/>
        <end position="418"/>
    </location>
</feature>
<sequence length="527" mass="58033">MQRGESNIGFSPKLAKRKLATNDRLTDLEKDDKGEIDKSGSASDMAAGSGSLERFDDETKNGFLVDFEDKDPQNPLNWRLSKKLFHTMIYGVATLAAQFNSTTTAPSVTHLADYFDVSREKALLGTTLYVVGVAFGPMFFAPLSEMYGRKVGVFGPLFISMAFTLGSASSKDYSSLLVTRFFAGFFGGSPIVSSGGVIADIWPITTRAIALVFYAMFVVCGVTVGPVISALLTYQVGTDEWRWPLWLICIIQGVLLVVAALTVSESFKGVILAKRAKMIRKQSGNWAYHAKHEEWDLDFSEYLSVHLLRPFAMLATPIVFALALFASYVFGILYLIVTSVPLAFELTRGWEGTVSNLPILSVLVGVLIGCTANIWGGLRYRKLLEKNDGVPLPEERFPPMMMFGWLMPAGMFIFAWTSQEKIHWIAPCIGLSCMAFGFFVIFQGCLNYLVDSFTRYAASAIAANTFLRSILGGVFPLFGPALFKNLGVNWGGSTIAFIALGMIPIPFVFYAFGSKIRSKNPYIKRIS</sequence>
<feature type="transmembrane region" description="Helical" evidence="6">
    <location>
        <begin position="311"/>
        <end position="337"/>
    </location>
</feature>
<dbReference type="CDD" id="cd17323">
    <property type="entry name" value="MFS_Tpo1_MDR_like"/>
    <property type="match status" value="1"/>
</dbReference>
<evidence type="ECO:0000256" key="5">
    <source>
        <dbReference type="SAM" id="MobiDB-lite"/>
    </source>
</evidence>
<feature type="domain" description="Major facilitator superfamily (MFS) profile" evidence="7">
    <location>
        <begin position="86"/>
        <end position="519"/>
    </location>
</feature>
<dbReference type="GO" id="GO:0005886">
    <property type="term" value="C:plasma membrane"/>
    <property type="evidence" value="ECO:0007669"/>
    <property type="project" value="TreeGrafter"/>
</dbReference>
<evidence type="ECO:0000313" key="8">
    <source>
        <dbReference type="EMBL" id="SCU79925.1"/>
    </source>
</evidence>
<feature type="transmembrane region" description="Helical" evidence="6">
    <location>
        <begin position="181"/>
        <end position="199"/>
    </location>
</feature>
<feature type="compositionally biased region" description="Basic and acidic residues" evidence="5">
    <location>
        <begin position="21"/>
        <end position="38"/>
    </location>
</feature>
<feature type="transmembrane region" description="Helical" evidence="6">
    <location>
        <begin position="211"/>
        <end position="233"/>
    </location>
</feature>
<evidence type="ECO:0000256" key="6">
    <source>
        <dbReference type="SAM" id="Phobius"/>
    </source>
</evidence>
<feature type="transmembrane region" description="Helical" evidence="6">
    <location>
        <begin position="122"/>
        <end position="144"/>
    </location>
</feature>
<comment type="subcellular location">
    <subcellularLocation>
        <location evidence="1">Membrane</location>
        <topology evidence="1">Multi-pass membrane protein</topology>
    </subcellularLocation>
</comment>
<feature type="region of interest" description="Disordered" evidence="5">
    <location>
        <begin position="21"/>
        <end position="54"/>
    </location>
</feature>
<keyword evidence="4 6" id="KW-0472">Membrane</keyword>
<evidence type="ECO:0000256" key="1">
    <source>
        <dbReference type="ARBA" id="ARBA00004141"/>
    </source>
</evidence>
<dbReference type="InterPro" id="IPR020846">
    <property type="entry name" value="MFS_dom"/>
</dbReference>
<feature type="transmembrane region" description="Helical" evidence="6">
    <location>
        <begin position="245"/>
        <end position="271"/>
    </location>
</feature>
<gene>
    <name evidence="8" type="ORF">LAMI_0B00166G</name>
</gene>
<keyword evidence="9" id="KW-1185">Reference proteome</keyword>
<dbReference type="Proteomes" id="UP000191024">
    <property type="component" value="Chromosome B"/>
</dbReference>
<reference evidence="8 9" key="1">
    <citation type="submission" date="2016-03" db="EMBL/GenBank/DDBJ databases">
        <authorList>
            <person name="Devillers H."/>
        </authorList>
    </citation>
    <scope>NUCLEOTIDE SEQUENCE [LARGE SCALE GENOMIC DNA]</scope>
    <source>
        <strain evidence="8">CBS 11717</strain>
    </source>
</reference>
<evidence type="ECO:0000256" key="3">
    <source>
        <dbReference type="ARBA" id="ARBA00022989"/>
    </source>
</evidence>
<dbReference type="Gene3D" id="1.20.1250.20">
    <property type="entry name" value="MFS general substrate transporter like domains"/>
    <property type="match status" value="1"/>
</dbReference>
<feature type="transmembrane region" description="Helical" evidence="6">
    <location>
        <begin position="151"/>
        <end position="169"/>
    </location>
</feature>
<organism evidence="8 9">
    <name type="scientific">Lachancea mirantina</name>
    <dbReference type="NCBI Taxonomy" id="1230905"/>
    <lineage>
        <taxon>Eukaryota</taxon>
        <taxon>Fungi</taxon>
        <taxon>Dikarya</taxon>
        <taxon>Ascomycota</taxon>
        <taxon>Saccharomycotina</taxon>
        <taxon>Saccharomycetes</taxon>
        <taxon>Saccharomycetales</taxon>
        <taxon>Saccharomycetaceae</taxon>
        <taxon>Lachancea</taxon>
    </lineage>
</organism>
<evidence type="ECO:0000259" key="7">
    <source>
        <dbReference type="PROSITE" id="PS50850"/>
    </source>
</evidence>
<name>A0A1G4ITA4_9SACH</name>
<feature type="transmembrane region" description="Helical" evidence="6">
    <location>
        <begin position="424"/>
        <end position="449"/>
    </location>
</feature>